<dbReference type="GO" id="GO:0016787">
    <property type="term" value="F:hydrolase activity"/>
    <property type="evidence" value="ECO:0007669"/>
    <property type="project" value="UniProtKB-KW"/>
</dbReference>
<evidence type="ECO:0000259" key="1">
    <source>
        <dbReference type="Pfam" id="PF00561"/>
    </source>
</evidence>
<sequence>MNLRTRQVDLPTGVTVPYVERGSPGGPHLLLLHAVGDSWHSFERVLPHLPETLHVVVPSQRGHGGATAPTSGYATEDFAADVVALMDVLDLPSAVLAGGSSGGLVARRVAIEHPDRVRGLALLGSPAALTGNPTVEAWWEGTVRTLTDPVPEEFVDDVLDACVALPVPDDFLATMRRESLRVPAHVWAGTFRGLLDDDTFDRLGGIGCPTRVVWGGADALLPRRDQDRLVAAIPGATLTVYAEAGHVLYWEEPRRTARDLADLVAVAGRPGRG</sequence>
<dbReference type="RefSeq" id="WP_134716446.1">
    <property type="nucleotide sequence ID" value="NZ_SDKM01000011.1"/>
</dbReference>
<dbReference type="PANTHER" id="PTHR43798">
    <property type="entry name" value="MONOACYLGLYCEROL LIPASE"/>
    <property type="match status" value="1"/>
</dbReference>
<protein>
    <submittedName>
        <fullName evidence="2">Alpha/beta hydrolase</fullName>
    </submittedName>
</protein>
<dbReference type="OrthoDB" id="2987348at2"/>
<comment type="caution">
    <text evidence="2">The sequence shown here is derived from an EMBL/GenBank/DDBJ whole genome shotgun (WGS) entry which is preliminary data.</text>
</comment>
<dbReference type="Pfam" id="PF00561">
    <property type="entry name" value="Abhydrolase_1"/>
    <property type="match status" value="1"/>
</dbReference>
<keyword evidence="3" id="KW-1185">Reference proteome</keyword>
<proteinExistence type="predicted"/>
<gene>
    <name evidence="2" type="ORF">EKO23_09155</name>
</gene>
<dbReference type="InterPro" id="IPR029058">
    <property type="entry name" value="AB_hydrolase_fold"/>
</dbReference>
<dbReference type="PRINTS" id="PR00111">
    <property type="entry name" value="ABHYDROLASE"/>
</dbReference>
<dbReference type="GO" id="GO:0016020">
    <property type="term" value="C:membrane"/>
    <property type="evidence" value="ECO:0007669"/>
    <property type="project" value="TreeGrafter"/>
</dbReference>
<evidence type="ECO:0000313" key="3">
    <source>
        <dbReference type="Proteomes" id="UP000295198"/>
    </source>
</evidence>
<dbReference type="EMBL" id="SDKM01000011">
    <property type="protein sequence ID" value="RYP86461.1"/>
    <property type="molecule type" value="Genomic_DNA"/>
</dbReference>
<name>A0A4Q4ZG96_9ACTN</name>
<keyword evidence="2" id="KW-0378">Hydrolase</keyword>
<dbReference type="PANTHER" id="PTHR43798:SF33">
    <property type="entry name" value="HYDROLASE, PUTATIVE (AFU_ORTHOLOGUE AFUA_2G14860)-RELATED"/>
    <property type="match status" value="1"/>
</dbReference>
<organism evidence="2 3">
    <name type="scientific">Nocardioides guangzhouensis</name>
    <dbReference type="NCBI Taxonomy" id="2497878"/>
    <lineage>
        <taxon>Bacteria</taxon>
        <taxon>Bacillati</taxon>
        <taxon>Actinomycetota</taxon>
        <taxon>Actinomycetes</taxon>
        <taxon>Propionibacteriales</taxon>
        <taxon>Nocardioidaceae</taxon>
        <taxon>Nocardioides</taxon>
    </lineage>
</organism>
<reference evidence="2 3" key="1">
    <citation type="submission" date="2019-01" db="EMBL/GenBank/DDBJ databases">
        <title>Nocardioides guangzhouensis sp. nov., an actinobacterium isolated from soil.</title>
        <authorList>
            <person name="Fu Y."/>
            <person name="Cai Y."/>
            <person name="Lin Z."/>
            <person name="Chen P."/>
        </authorList>
    </citation>
    <scope>NUCLEOTIDE SEQUENCE [LARGE SCALE GENOMIC DNA]</scope>
    <source>
        <strain evidence="2 3">130</strain>
    </source>
</reference>
<dbReference type="InterPro" id="IPR050266">
    <property type="entry name" value="AB_hydrolase_sf"/>
</dbReference>
<dbReference type="SUPFAM" id="SSF53474">
    <property type="entry name" value="alpha/beta-Hydrolases"/>
    <property type="match status" value="1"/>
</dbReference>
<evidence type="ECO:0000313" key="2">
    <source>
        <dbReference type="EMBL" id="RYP86461.1"/>
    </source>
</evidence>
<dbReference type="InterPro" id="IPR000073">
    <property type="entry name" value="AB_hydrolase_1"/>
</dbReference>
<dbReference type="Gene3D" id="3.40.50.1820">
    <property type="entry name" value="alpha/beta hydrolase"/>
    <property type="match status" value="1"/>
</dbReference>
<feature type="domain" description="AB hydrolase-1" evidence="1">
    <location>
        <begin position="27"/>
        <end position="253"/>
    </location>
</feature>
<dbReference type="Proteomes" id="UP000295198">
    <property type="component" value="Unassembled WGS sequence"/>
</dbReference>
<dbReference type="AlphaFoldDB" id="A0A4Q4ZG96"/>
<accession>A0A4Q4ZG96</accession>